<comment type="subcellular location">
    <subcellularLocation>
        <location evidence="1">Cell membrane</location>
        <topology evidence="1">Lipid-anchor</topology>
    </subcellularLocation>
</comment>
<organism evidence="7 8">
    <name type="scientific">Spelaeicoccus albus</name>
    <dbReference type="NCBI Taxonomy" id="1280376"/>
    <lineage>
        <taxon>Bacteria</taxon>
        <taxon>Bacillati</taxon>
        <taxon>Actinomycetota</taxon>
        <taxon>Actinomycetes</taxon>
        <taxon>Micrococcales</taxon>
        <taxon>Brevibacteriaceae</taxon>
        <taxon>Spelaeicoccus</taxon>
    </lineage>
</organism>
<evidence type="ECO:0000256" key="4">
    <source>
        <dbReference type="ARBA" id="ARBA00022729"/>
    </source>
</evidence>
<dbReference type="SUPFAM" id="SSF53850">
    <property type="entry name" value="Periplasmic binding protein-like II"/>
    <property type="match status" value="1"/>
</dbReference>
<dbReference type="InterPro" id="IPR030678">
    <property type="entry name" value="Peptide/Ni-bd"/>
</dbReference>
<dbReference type="PANTHER" id="PTHR30290:SF10">
    <property type="entry name" value="PERIPLASMIC OLIGOPEPTIDE-BINDING PROTEIN-RELATED"/>
    <property type="match status" value="1"/>
</dbReference>
<keyword evidence="3" id="KW-0813">Transport</keyword>
<dbReference type="GO" id="GO:0042597">
    <property type="term" value="C:periplasmic space"/>
    <property type="evidence" value="ECO:0007669"/>
    <property type="project" value="UniProtKB-ARBA"/>
</dbReference>
<feature type="domain" description="Solute-binding protein family 5" evidence="6">
    <location>
        <begin position="78"/>
        <end position="457"/>
    </location>
</feature>
<dbReference type="EMBL" id="JACBZP010000001">
    <property type="protein sequence ID" value="NYI66171.1"/>
    <property type="molecule type" value="Genomic_DNA"/>
</dbReference>
<dbReference type="Pfam" id="PF00496">
    <property type="entry name" value="SBP_bac_5"/>
    <property type="match status" value="1"/>
</dbReference>
<evidence type="ECO:0000259" key="6">
    <source>
        <dbReference type="Pfam" id="PF00496"/>
    </source>
</evidence>
<proteinExistence type="inferred from homology"/>
<keyword evidence="4 5" id="KW-0732">Signal</keyword>
<dbReference type="Gene3D" id="3.40.190.10">
    <property type="entry name" value="Periplasmic binding protein-like II"/>
    <property type="match status" value="1"/>
</dbReference>
<name>A0A7Z0ABM0_9MICO</name>
<dbReference type="InterPro" id="IPR039424">
    <property type="entry name" value="SBP_5"/>
</dbReference>
<evidence type="ECO:0000256" key="1">
    <source>
        <dbReference type="ARBA" id="ARBA00004193"/>
    </source>
</evidence>
<keyword evidence="8" id="KW-1185">Reference proteome</keyword>
<dbReference type="Gene3D" id="3.10.105.10">
    <property type="entry name" value="Dipeptide-binding Protein, Domain 3"/>
    <property type="match status" value="1"/>
</dbReference>
<dbReference type="PANTHER" id="PTHR30290">
    <property type="entry name" value="PERIPLASMIC BINDING COMPONENT OF ABC TRANSPORTER"/>
    <property type="match status" value="1"/>
</dbReference>
<dbReference type="GO" id="GO:0043190">
    <property type="term" value="C:ATP-binding cassette (ABC) transporter complex"/>
    <property type="evidence" value="ECO:0007669"/>
    <property type="project" value="InterPro"/>
</dbReference>
<evidence type="ECO:0000256" key="5">
    <source>
        <dbReference type="SAM" id="SignalP"/>
    </source>
</evidence>
<dbReference type="GO" id="GO:1904680">
    <property type="term" value="F:peptide transmembrane transporter activity"/>
    <property type="evidence" value="ECO:0007669"/>
    <property type="project" value="TreeGrafter"/>
</dbReference>
<evidence type="ECO:0000313" key="7">
    <source>
        <dbReference type="EMBL" id="NYI66171.1"/>
    </source>
</evidence>
<dbReference type="RefSeq" id="WP_179425335.1">
    <property type="nucleotide sequence ID" value="NZ_JACBZP010000001.1"/>
</dbReference>
<evidence type="ECO:0000313" key="8">
    <source>
        <dbReference type="Proteomes" id="UP000539111"/>
    </source>
</evidence>
<sequence>MFKPKWQAAVAVAGVTALALSGCSSSTTESSSKGGSLTVGTTDKIVSLDPAGSYDNGSLFVMSQVYPFLMNSKPGSATPEPDIATSAKFTNPTTFTVKLKKGLKFANGDKLTSSDVKFSFDRQVSIADPNGPSSLLGNLKSTEAPNPTTVKFHLKTKNDQTWPGVLTSAAGPIVDEQVLSKTKVTSDDKIVAKKAFAGPYQIASYKKNNLVSYKKFDGYKGILGTPKTATVNMKYYSDPTNMKLDVDKGSIDVAYRTLGPTDIESLSKKKNLKIHKGPGGELRYIVFDYNTMPFGAKSDNPDPKKALAVRKAMADSVDRAKIAKQVYKGTYSPVYSAVPSGFLGSAEPMKSMYGDGNGGPDAAKAKKTLKDAGIKTPVKLHIQYNSDHYGASSSDEYAMVKSQLESTGLFKVNLQSTEWDTYQKDRVKDVYPMYQLGWYPDFSDADNYLTPFFLNDKPGQAFLQNHYRSTKMNKLIHAESSEPNKAKRKKDIVAAQKLVAEQLPILPLLQGAQVAVANKDVTGVTLDASFKFRLGTMKK</sequence>
<dbReference type="InterPro" id="IPR000914">
    <property type="entry name" value="SBP_5_dom"/>
</dbReference>
<dbReference type="PROSITE" id="PS01040">
    <property type="entry name" value="SBP_BACTERIAL_5"/>
    <property type="match status" value="1"/>
</dbReference>
<dbReference type="PIRSF" id="PIRSF002741">
    <property type="entry name" value="MppA"/>
    <property type="match status" value="1"/>
</dbReference>
<dbReference type="InterPro" id="IPR023765">
    <property type="entry name" value="SBP_5_CS"/>
</dbReference>
<protein>
    <submittedName>
        <fullName evidence="7">Peptide/nickel transport system substrate-binding protein</fullName>
    </submittedName>
</protein>
<gene>
    <name evidence="7" type="ORF">BJY26_000477</name>
</gene>
<comment type="caution">
    <text evidence="7">The sequence shown here is derived from an EMBL/GenBank/DDBJ whole genome shotgun (WGS) entry which is preliminary data.</text>
</comment>
<evidence type="ECO:0000256" key="3">
    <source>
        <dbReference type="ARBA" id="ARBA00022448"/>
    </source>
</evidence>
<dbReference type="Proteomes" id="UP000539111">
    <property type="component" value="Unassembled WGS sequence"/>
</dbReference>
<dbReference type="GO" id="GO:0015833">
    <property type="term" value="P:peptide transport"/>
    <property type="evidence" value="ECO:0007669"/>
    <property type="project" value="TreeGrafter"/>
</dbReference>
<feature type="chain" id="PRO_5039212000" evidence="5">
    <location>
        <begin position="22"/>
        <end position="539"/>
    </location>
</feature>
<dbReference type="AlphaFoldDB" id="A0A7Z0ABM0"/>
<accession>A0A7Z0ABM0</accession>
<evidence type="ECO:0000256" key="2">
    <source>
        <dbReference type="ARBA" id="ARBA00005695"/>
    </source>
</evidence>
<dbReference type="Gene3D" id="3.90.76.10">
    <property type="entry name" value="Dipeptide-binding Protein, Domain 1"/>
    <property type="match status" value="1"/>
</dbReference>
<comment type="similarity">
    <text evidence="2">Belongs to the bacterial solute-binding protein 5 family.</text>
</comment>
<feature type="signal peptide" evidence="5">
    <location>
        <begin position="1"/>
        <end position="21"/>
    </location>
</feature>
<reference evidence="7 8" key="1">
    <citation type="submission" date="2020-07" db="EMBL/GenBank/DDBJ databases">
        <title>Sequencing the genomes of 1000 actinobacteria strains.</title>
        <authorList>
            <person name="Klenk H.-P."/>
        </authorList>
    </citation>
    <scope>NUCLEOTIDE SEQUENCE [LARGE SCALE GENOMIC DNA]</scope>
    <source>
        <strain evidence="7 8">DSM 26341</strain>
    </source>
</reference>
<dbReference type="PROSITE" id="PS51257">
    <property type="entry name" value="PROKAR_LIPOPROTEIN"/>
    <property type="match status" value="1"/>
</dbReference>